<dbReference type="Proteomes" id="UP000694941">
    <property type="component" value="Unplaced"/>
</dbReference>
<keyword evidence="6" id="KW-1185">Reference proteome</keyword>
<keyword evidence="2" id="KW-1015">Disulfide bond</keyword>
<dbReference type="InterPro" id="IPR022272">
    <property type="entry name" value="Lipocalin_CS"/>
</dbReference>
<dbReference type="InterPro" id="IPR003057">
    <property type="entry name" value="Invtbrt_color"/>
</dbReference>
<comment type="similarity">
    <text evidence="1 3 4">Belongs to the calycin superfamily. Lipocalin family.</text>
</comment>
<dbReference type="PANTHER" id="PTHR10612">
    <property type="entry name" value="APOLIPOPROTEIN D"/>
    <property type="match status" value="1"/>
</dbReference>
<organism evidence="6 7">
    <name type="scientific">Limulus polyphemus</name>
    <name type="common">Atlantic horseshoe crab</name>
    <dbReference type="NCBI Taxonomy" id="6850"/>
    <lineage>
        <taxon>Eukaryota</taxon>
        <taxon>Metazoa</taxon>
        <taxon>Ecdysozoa</taxon>
        <taxon>Arthropoda</taxon>
        <taxon>Chelicerata</taxon>
        <taxon>Merostomata</taxon>
        <taxon>Xiphosura</taxon>
        <taxon>Limulidae</taxon>
        <taxon>Limulus</taxon>
    </lineage>
</organism>
<dbReference type="RefSeq" id="XP_013778512.1">
    <property type="nucleotide sequence ID" value="XM_013923058.2"/>
</dbReference>
<evidence type="ECO:0000259" key="5">
    <source>
        <dbReference type="Pfam" id="PF00061"/>
    </source>
</evidence>
<dbReference type="Pfam" id="PF00061">
    <property type="entry name" value="Lipocalin"/>
    <property type="match status" value="1"/>
</dbReference>
<evidence type="ECO:0000313" key="7">
    <source>
        <dbReference type="RefSeq" id="XP_013778512.1"/>
    </source>
</evidence>
<sequence>MRSLLQNLIFVFCVLGPVGVFPQVPGFGQCPTHPVMKKFDYRKFLGEWYEVARQFTWFELGWKCVYTNVTDLGGKVLGFMDRAVTIFDAKLFFDGKTKPLDPKEPAKLVFKPFDKLPFRMKLWILDTDYKEYCIFWTCVDFLKVSHAENLWIYSRNKTIRQSTKVKIIQFLDKNKVNRYGLKHTNQTNCPW</sequence>
<evidence type="ECO:0000256" key="1">
    <source>
        <dbReference type="ARBA" id="ARBA00006889"/>
    </source>
</evidence>
<evidence type="ECO:0000313" key="6">
    <source>
        <dbReference type="Proteomes" id="UP000694941"/>
    </source>
</evidence>
<dbReference type="PRINTS" id="PR00179">
    <property type="entry name" value="LIPOCALIN"/>
</dbReference>
<evidence type="ECO:0000256" key="3">
    <source>
        <dbReference type="PIRNR" id="PIRNR036893"/>
    </source>
</evidence>
<feature type="domain" description="Lipocalin/cytosolic fatty-acid binding" evidence="5">
    <location>
        <begin position="46"/>
        <end position="187"/>
    </location>
</feature>
<dbReference type="InterPro" id="IPR022271">
    <property type="entry name" value="Lipocalin_ApoD"/>
</dbReference>
<protein>
    <submittedName>
        <fullName evidence="7">Apolipoprotein D-like</fullName>
    </submittedName>
</protein>
<evidence type="ECO:0000256" key="2">
    <source>
        <dbReference type="ARBA" id="ARBA00023157"/>
    </source>
</evidence>
<name>A0ABM1BB80_LIMPO</name>
<gene>
    <name evidence="7" type="primary">LOC106463089</name>
</gene>
<evidence type="ECO:0000256" key="4">
    <source>
        <dbReference type="RuleBase" id="RU003695"/>
    </source>
</evidence>
<dbReference type="PANTHER" id="PTHR10612:SF34">
    <property type="entry name" value="APOLIPOPROTEIN D"/>
    <property type="match status" value="1"/>
</dbReference>
<dbReference type="InterPro" id="IPR000566">
    <property type="entry name" value="Lipocln_cytosolic_FA-bd_dom"/>
</dbReference>
<dbReference type="PIRSF" id="PIRSF036893">
    <property type="entry name" value="Lipocalin_ApoD"/>
    <property type="match status" value="1"/>
</dbReference>
<feature type="signal peptide" evidence="3">
    <location>
        <begin position="1"/>
        <end position="22"/>
    </location>
</feature>
<dbReference type="InterPro" id="IPR012674">
    <property type="entry name" value="Calycin"/>
</dbReference>
<proteinExistence type="inferred from homology"/>
<dbReference type="GeneID" id="106463089"/>
<dbReference type="PROSITE" id="PS00213">
    <property type="entry name" value="LIPOCALIN"/>
    <property type="match status" value="1"/>
</dbReference>
<dbReference type="PRINTS" id="PR01273">
    <property type="entry name" value="INVTBRTCOLOR"/>
</dbReference>
<dbReference type="SUPFAM" id="SSF50814">
    <property type="entry name" value="Lipocalins"/>
    <property type="match status" value="1"/>
</dbReference>
<accession>A0ABM1BB80</accession>
<keyword evidence="3" id="KW-0732">Signal</keyword>
<feature type="chain" id="PRO_5045017213" evidence="3">
    <location>
        <begin position="23"/>
        <end position="191"/>
    </location>
</feature>
<reference evidence="7" key="1">
    <citation type="submission" date="2025-08" db="UniProtKB">
        <authorList>
            <consortium name="RefSeq"/>
        </authorList>
    </citation>
    <scope>IDENTIFICATION</scope>
    <source>
        <tissue evidence="7">Muscle</tissue>
    </source>
</reference>
<dbReference type="Gene3D" id="2.40.128.20">
    <property type="match status" value="1"/>
</dbReference>